<comment type="caution">
    <text evidence="1">The sequence shown here is derived from an EMBL/GenBank/DDBJ whole genome shotgun (WGS) entry which is preliminary data.</text>
</comment>
<protein>
    <submittedName>
        <fullName evidence="1">Uncharacterized protein</fullName>
    </submittedName>
</protein>
<keyword evidence="2" id="KW-1185">Reference proteome</keyword>
<dbReference type="AlphaFoldDB" id="A0AA39TM04"/>
<reference evidence="1" key="2">
    <citation type="submission" date="2023-06" db="EMBL/GenBank/DDBJ databases">
        <authorList>
            <person name="Swenson N.G."/>
            <person name="Wegrzyn J.L."/>
            <person name="Mcevoy S.L."/>
        </authorList>
    </citation>
    <scope>NUCLEOTIDE SEQUENCE</scope>
    <source>
        <strain evidence="1">NS2018</strain>
        <tissue evidence="1">Leaf</tissue>
    </source>
</reference>
<dbReference type="Proteomes" id="UP001168877">
    <property type="component" value="Unassembled WGS sequence"/>
</dbReference>
<reference evidence="1" key="1">
    <citation type="journal article" date="2022" name="Plant J.">
        <title>Strategies of tolerance reflected in two North American maple genomes.</title>
        <authorList>
            <person name="McEvoy S.L."/>
            <person name="Sezen U.U."/>
            <person name="Trouern-Trend A."/>
            <person name="McMahon S.M."/>
            <person name="Schaberg P.G."/>
            <person name="Yang J."/>
            <person name="Wegrzyn J.L."/>
            <person name="Swenson N.G."/>
        </authorList>
    </citation>
    <scope>NUCLEOTIDE SEQUENCE</scope>
    <source>
        <strain evidence="1">NS2018</strain>
    </source>
</reference>
<dbReference type="EMBL" id="JAUESC010000002">
    <property type="protein sequence ID" value="KAK0606000.1"/>
    <property type="molecule type" value="Genomic_DNA"/>
</dbReference>
<evidence type="ECO:0000313" key="1">
    <source>
        <dbReference type="EMBL" id="KAK0606000.1"/>
    </source>
</evidence>
<accession>A0AA39TM04</accession>
<proteinExistence type="predicted"/>
<evidence type="ECO:0000313" key="2">
    <source>
        <dbReference type="Proteomes" id="UP001168877"/>
    </source>
</evidence>
<name>A0AA39TM04_ACESA</name>
<sequence length="69" mass="7583">MITLSEKKKKAKQEPIQSSCSILNSLLLLLRLLKTCRLLVLSAEWNCNLIIGVKLLCLIADAAAVCTEV</sequence>
<organism evidence="1 2">
    <name type="scientific">Acer saccharum</name>
    <name type="common">Sugar maple</name>
    <dbReference type="NCBI Taxonomy" id="4024"/>
    <lineage>
        <taxon>Eukaryota</taxon>
        <taxon>Viridiplantae</taxon>
        <taxon>Streptophyta</taxon>
        <taxon>Embryophyta</taxon>
        <taxon>Tracheophyta</taxon>
        <taxon>Spermatophyta</taxon>
        <taxon>Magnoliopsida</taxon>
        <taxon>eudicotyledons</taxon>
        <taxon>Gunneridae</taxon>
        <taxon>Pentapetalae</taxon>
        <taxon>rosids</taxon>
        <taxon>malvids</taxon>
        <taxon>Sapindales</taxon>
        <taxon>Sapindaceae</taxon>
        <taxon>Hippocastanoideae</taxon>
        <taxon>Acereae</taxon>
        <taxon>Acer</taxon>
    </lineage>
</organism>
<gene>
    <name evidence="1" type="ORF">LWI29_033061</name>
</gene>